<sequence>MCNRDKKSNKMLYKTTSINKLIHGHLKTPSYKEFQITTLILGLFLVTFLNQAIAETTEEKTSKPLNEVKFLGLNLVQANLDTVRSHLWDIGGFLQAQSTVRQRNIDKFFPWSTIRDSYHITFRYNHAGDVVSVKRVYRPYSLINNNKRSPINTKDIALKLIPDLGQPTQTVRKGWGGGPSYPSYTWQDETMQISIDREGSEKLGNVYIEYVIKTKDPYEVIKEQEA</sequence>
<keyword evidence="2" id="KW-1185">Reference proteome</keyword>
<accession>A0ABY8C6C4</accession>
<organism evidence="1 2">
    <name type="scientific">Thiomicrorhabdus lithotrophica</name>
    <dbReference type="NCBI Taxonomy" id="2949997"/>
    <lineage>
        <taxon>Bacteria</taxon>
        <taxon>Pseudomonadati</taxon>
        <taxon>Pseudomonadota</taxon>
        <taxon>Gammaproteobacteria</taxon>
        <taxon>Thiotrichales</taxon>
        <taxon>Piscirickettsiaceae</taxon>
        <taxon>Thiomicrorhabdus</taxon>
    </lineage>
</organism>
<proteinExistence type="predicted"/>
<evidence type="ECO:0000313" key="2">
    <source>
        <dbReference type="Proteomes" id="UP001222275"/>
    </source>
</evidence>
<gene>
    <name evidence="1" type="ORF">NR989_05840</name>
</gene>
<name>A0ABY8C6C4_9GAMM</name>
<dbReference type="Proteomes" id="UP001222275">
    <property type="component" value="Chromosome"/>
</dbReference>
<dbReference type="RefSeq" id="WP_275593795.1">
    <property type="nucleotide sequence ID" value="NZ_CP102381.1"/>
</dbReference>
<dbReference type="EMBL" id="CP102381">
    <property type="protein sequence ID" value="WEJ61536.1"/>
    <property type="molecule type" value="Genomic_DNA"/>
</dbReference>
<evidence type="ECO:0000313" key="1">
    <source>
        <dbReference type="EMBL" id="WEJ61536.1"/>
    </source>
</evidence>
<reference evidence="1 2" key="1">
    <citation type="submission" date="2022-06" db="EMBL/GenBank/DDBJ databases">
        <title>Thiomicrohabdus sp. nov, an obligately chemolithoautotrophic, sulfur-oxidizing bacterium isolated from beach of Guanyin Mountain. Amoy.</title>
        <authorList>
            <person name="Zhu H."/>
        </authorList>
    </citation>
    <scope>NUCLEOTIDE SEQUENCE [LARGE SCALE GENOMIC DNA]</scope>
    <source>
        <strain evidence="1 2">XGS-01</strain>
    </source>
</reference>
<protein>
    <submittedName>
        <fullName evidence="1">Uncharacterized protein</fullName>
    </submittedName>
</protein>